<dbReference type="AlphaFoldDB" id="A0AAD7PC12"/>
<organism evidence="3 4">
    <name type="scientific">Quillaja saponaria</name>
    <name type="common">Soap bark tree</name>
    <dbReference type="NCBI Taxonomy" id="32244"/>
    <lineage>
        <taxon>Eukaryota</taxon>
        <taxon>Viridiplantae</taxon>
        <taxon>Streptophyta</taxon>
        <taxon>Embryophyta</taxon>
        <taxon>Tracheophyta</taxon>
        <taxon>Spermatophyta</taxon>
        <taxon>Magnoliopsida</taxon>
        <taxon>eudicotyledons</taxon>
        <taxon>Gunneridae</taxon>
        <taxon>Pentapetalae</taxon>
        <taxon>rosids</taxon>
        <taxon>fabids</taxon>
        <taxon>Fabales</taxon>
        <taxon>Quillajaceae</taxon>
        <taxon>Quillaja</taxon>
    </lineage>
</organism>
<feature type="domain" description="Protein kinase" evidence="2">
    <location>
        <begin position="67"/>
        <end position="345"/>
    </location>
</feature>
<dbReference type="PANTHER" id="PTHR48006:SF47">
    <property type="entry name" value="PHYTOSULFOKINE RECEPTOR 2-LIKE"/>
    <property type="match status" value="1"/>
</dbReference>
<comment type="subcellular location">
    <subcellularLocation>
        <location evidence="1">Membrane</location>
        <topology evidence="1">Single-pass type I membrane protein</topology>
    </subcellularLocation>
</comment>
<dbReference type="GO" id="GO:0005524">
    <property type="term" value="F:ATP binding"/>
    <property type="evidence" value="ECO:0007669"/>
    <property type="project" value="InterPro"/>
</dbReference>
<evidence type="ECO:0000313" key="3">
    <source>
        <dbReference type="EMBL" id="KAJ7949260.1"/>
    </source>
</evidence>
<protein>
    <submittedName>
        <fullName evidence="3">Receptor-like kinase</fullName>
    </submittedName>
</protein>
<proteinExistence type="predicted"/>
<dbReference type="PROSITE" id="PS50011">
    <property type="entry name" value="PROTEIN_KINASE_DOM"/>
    <property type="match status" value="1"/>
</dbReference>
<sequence>MYTSIKALFSCGRFKKPSHQTRLRPNQTLIGTTNSPEHNPITIYNSHSFDLYTRFSMAELTAATNNFSPDLIIGSGRFRYIYKGQLSNGVVVAVKKLKPCEFQEFREFRAEMETQGKLCHRNILPLFGYCESGDDRLLVFKFMEKGNLYQWLHDRSSAQYISHTLFPLSWETRIKIIRGVANELSYLHGLEKSIVHRNISASNILLDHEFEAQISQFGLARRIQPSYSQSTDVAGTMGYLPPEYRNSSSGKVTVKADVYGFGVLMLEIATGWWPSLFREVDIVDWAINMVAQNSQMQMVDPKISRKGLIEASVVEYFRIACMCITESPRERPVMTEIVHLLNQILL</sequence>
<accession>A0AAD7PC12</accession>
<dbReference type="GO" id="GO:0004672">
    <property type="term" value="F:protein kinase activity"/>
    <property type="evidence" value="ECO:0007669"/>
    <property type="project" value="InterPro"/>
</dbReference>
<dbReference type="PANTHER" id="PTHR48006">
    <property type="entry name" value="LEUCINE-RICH REPEAT-CONTAINING PROTEIN DDB_G0281931-RELATED"/>
    <property type="match status" value="1"/>
</dbReference>
<dbReference type="InterPro" id="IPR011009">
    <property type="entry name" value="Kinase-like_dom_sf"/>
</dbReference>
<dbReference type="InterPro" id="IPR051824">
    <property type="entry name" value="LRR_Rcpt-Like_S/T_Kinase"/>
</dbReference>
<gene>
    <name evidence="3" type="ORF">O6P43_029619</name>
</gene>
<dbReference type="SUPFAM" id="SSF56112">
    <property type="entry name" value="Protein kinase-like (PK-like)"/>
    <property type="match status" value="1"/>
</dbReference>
<dbReference type="CDD" id="cd14066">
    <property type="entry name" value="STKc_IRAK"/>
    <property type="match status" value="1"/>
</dbReference>
<dbReference type="InterPro" id="IPR001245">
    <property type="entry name" value="Ser-Thr/Tyr_kinase_cat_dom"/>
</dbReference>
<evidence type="ECO:0000256" key="1">
    <source>
        <dbReference type="ARBA" id="ARBA00004479"/>
    </source>
</evidence>
<dbReference type="EMBL" id="JARAOO010000012">
    <property type="protein sequence ID" value="KAJ7949260.1"/>
    <property type="molecule type" value="Genomic_DNA"/>
</dbReference>
<dbReference type="GO" id="GO:0016020">
    <property type="term" value="C:membrane"/>
    <property type="evidence" value="ECO:0007669"/>
    <property type="project" value="UniProtKB-SubCell"/>
</dbReference>
<dbReference type="Gene3D" id="1.10.510.10">
    <property type="entry name" value="Transferase(Phosphotransferase) domain 1"/>
    <property type="match status" value="1"/>
</dbReference>
<dbReference type="KEGG" id="qsa:O6P43_029619"/>
<comment type="caution">
    <text evidence="3">The sequence shown here is derived from an EMBL/GenBank/DDBJ whole genome shotgun (WGS) entry which is preliminary data.</text>
</comment>
<name>A0AAD7PC12_QUISA</name>
<dbReference type="Proteomes" id="UP001163823">
    <property type="component" value="Chromosome 12"/>
</dbReference>
<reference evidence="3" key="1">
    <citation type="journal article" date="2023" name="Science">
        <title>Elucidation of the pathway for biosynthesis of saponin adjuvants from the soapbark tree.</title>
        <authorList>
            <person name="Reed J."/>
            <person name="Orme A."/>
            <person name="El-Demerdash A."/>
            <person name="Owen C."/>
            <person name="Martin L.B.B."/>
            <person name="Misra R.C."/>
            <person name="Kikuchi S."/>
            <person name="Rejzek M."/>
            <person name="Martin A.C."/>
            <person name="Harkess A."/>
            <person name="Leebens-Mack J."/>
            <person name="Louveau T."/>
            <person name="Stephenson M.J."/>
            <person name="Osbourn A."/>
        </authorList>
    </citation>
    <scope>NUCLEOTIDE SEQUENCE</scope>
    <source>
        <strain evidence="3">S10</strain>
    </source>
</reference>
<dbReference type="Pfam" id="PF07714">
    <property type="entry name" value="PK_Tyr_Ser-Thr"/>
    <property type="match status" value="1"/>
</dbReference>
<keyword evidence="3" id="KW-0675">Receptor</keyword>
<evidence type="ECO:0000259" key="2">
    <source>
        <dbReference type="PROSITE" id="PS50011"/>
    </source>
</evidence>
<keyword evidence="4" id="KW-1185">Reference proteome</keyword>
<dbReference type="InterPro" id="IPR000719">
    <property type="entry name" value="Prot_kinase_dom"/>
</dbReference>
<keyword evidence="3" id="KW-0418">Kinase</keyword>
<keyword evidence="3" id="KW-0808">Transferase</keyword>
<evidence type="ECO:0000313" key="4">
    <source>
        <dbReference type="Proteomes" id="UP001163823"/>
    </source>
</evidence>
<dbReference type="Gene3D" id="3.30.200.20">
    <property type="entry name" value="Phosphorylase Kinase, domain 1"/>
    <property type="match status" value="1"/>
</dbReference>
<dbReference type="PIRSF" id="PIRSF000654">
    <property type="entry name" value="Integrin-linked_kinase"/>
    <property type="match status" value="1"/>
</dbReference>